<evidence type="ECO:0000313" key="9">
    <source>
        <dbReference type="Proteomes" id="UP000694287"/>
    </source>
</evidence>
<keyword evidence="2" id="KW-0805">Transcription regulation</keyword>
<dbReference type="NCBIfam" id="TIGR02937">
    <property type="entry name" value="sigma70-ECF"/>
    <property type="match status" value="1"/>
</dbReference>
<gene>
    <name evidence="8" type="ORF">I4I81_27525</name>
</gene>
<dbReference type="InterPro" id="IPR014284">
    <property type="entry name" value="RNA_pol_sigma-70_dom"/>
</dbReference>
<reference evidence="8 9" key="1">
    <citation type="submission" date="2020-11" db="EMBL/GenBank/DDBJ databases">
        <title>Pseudonocardia abyssalis sp. nov. and Pseudonocardia oceani sp. nov., description and phylogenomic analysis of two novel actinomycetes isolated from the deep Southern Ocean.</title>
        <authorList>
            <person name="Parra J."/>
        </authorList>
    </citation>
    <scope>NUCLEOTIDE SEQUENCE [LARGE SCALE GENOMIC DNA]</scope>
    <source>
        <strain evidence="8 9">KRD-168</strain>
    </source>
</reference>
<dbReference type="RefSeq" id="WP_218605812.1">
    <property type="nucleotide sequence ID" value="NZ_JADQDJ010000433.1"/>
</dbReference>
<keyword evidence="5" id="KW-0804">Transcription</keyword>
<dbReference type="Pfam" id="PF04542">
    <property type="entry name" value="Sigma70_r2"/>
    <property type="match status" value="1"/>
</dbReference>
<name>A0ABS6V0F4_9PSEU</name>
<comment type="similarity">
    <text evidence="1">Belongs to the sigma-70 factor family. ECF subfamily.</text>
</comment>
<evidence type="ECO:0000259" key="6">
    <source>
        <dbReference type="Pfam" id="PF04542"/>
    </source>
</evidence>
<proteinExistence type="inferred from homology"/>
<accession>A0ABS6V0F4</accession>
<evidence type="ECO:0000256" key="2">
    <source>
        <dbReference type="ARBA" id="ARBA00023015"/>
    </source>
</evidence>
<feature type="domain" description="RNA polymerase sigma factor 70 region 4 type 2" evidence="7">
    <location>
        <begin position="115"/>
        <end position="162"/>
    </location>
</feature>
<evidence type="ECO:0000256" key="5">
    <source>
        <dbReference type="ARBA" id="ARBA00023163"/>
    </source>
</evidence>
<feature type="domain" description="RNA polymerase sigma-70 region 2" evidence="6">
    <location>
        <begin position="16"/>
        <end position="83"/>
    </location>
</feature>
<comment type="caution">
    <text evidence="8">The sequence shown here is derived from an EMBL/GenBank/DDBJ whole genome shotgun (WGS) entry which is preliminary data.</text>
</comment>
<evidence type="ECO:0000259" key="7">
    <source>
        <dbReference type="Pfam" id="PF08281"/>
    </source>
</evidence>
<keyword evidence="9" id="KW-1185">Reference proteome</keyword>
<dbReference type="PANTHER" id="PTHR43133:SF52">
    <property type="entry name" value="ECF RNA POLYMERASE SIGMA FACTOR SIGL"/>
    <property type="match status" value="1"/>
</dbReference>
<dbReference type="EMBL" id="JADQDK010000001">
    <property type="protein sequence ID" value="MBW0137989.1"/>
    <property type="molecule type" value="Genomic_DNA"/>
</dbReference>
<evidence type="ECO:0000256" key="4">
    <source>
        <dbReference type="ARBA" id="ARBA00023125"/>
    </source>
</evidence>
<evidence type="ECO:0000313" key="8">
    <source>
        <dbReference type="EMBL" id="MBW0137989.1"/>
    </source>
</evidence>
<sequence>MSRTALGDERAVGAAYAAHGAELFRLAHRLLLDRSAAEDAVQETFVRAWRSSAHFDPARGSLRTWLFAIARNVCVDAAAARGRRPSPQAREVLTPLFVAEPADPFDAVLAGWLADEAARRLSAEHREALLQVHLLGRDYTDVAAELGIPESTLRSRVYYALRAARLALEEMGWTG</sequence>
<dbReference type="Pfam" id="PF08281">
    <property type="entry name" value="Sigma70_r4_2"/>
    <property type="match status" value="1"/>
</dbReference>
<keyword evidence="3" id="KW-0731">Sigma factor</keyword>
<dbReference type="InterPro" id="IPR039425">
    <property type="entry name" value="RNA_pol_sigma-70-like"/>
</dbReference>
<evidence type="ECO:0000256" key="3">
    <source>
        <dbReference type="ARBA" id="ARBA00023082"/>
    </source>
</evidence>
<dbReference type="Proteomes" id="UP000694287">
    <property type="component" value="Unassembled WGS sequence"/>
</dbReference>
<dbReference type="InterPro" id="IPR007627">
    <property type="entry name" value="RNA_pol_sigma70_r2"/>
</dbReference>
<dbReference type="InterPro" id="IPR013249">
    <property type="entry name" value="RNA_pol_sigma70_r4_t2"/>
</dbReference>
<organism evidence="8 9">
    <name type="scientific">Pseudonocardia abyssalis</name>
    <dbReference type="NCBI Taxonomy" id="2792008"/>
    <lineage>
        <taxon>Bacteria</taxon>
        <taxon>Bacillati</taxon>
        <taxon>Actinomycetota</taxon>
        <taxon>Actinomycetes</taxon>
        <taxon>Pseudonocardiales</taxon>
        <taxon>Pseudonocardiaceae</taxon>
        <taxon>Pseudonocardia</taxon>
    </lineage>
</organism>
<dbReference type="PANTHER" id="PTHR43133">
    <property type="entry name" value="RNA POLYMERASE ECF-TYPE SIGMA FACTO"/>
    <property type="match status" value="1"/>
</dbReference>
<protein>
    <submittedName>
        <fullName evidence="8">Sigma-70 family RNA polymerase sigma factor</fullName>
    </submittedName>
</protein>
<keyword evidence="4" id="KW-0238">DNA-binding</keyword>
<evidence type="ECO:0000256" key="1">
    <source>
        <dbReference type="ARBA" id="ARBA00010641"/>
    </source>
</evidence>